<keyword evidence="3" id="KW-1185">Reference proteome</keyword>
<gene>
    <name evidence="2" type="ORF">A6R68_02938</name>
</gene>
<evidence type="ECO:0000313" key="2">
    <source>
        <dbReference type="EMBL" id="OBS68522.1"/>
    </source>
</evidence>
<proteinExistence type="predicted"/>
<evidence type="ECO:0000313" key="3">
    <source>
        <dbReference type="Proteomes" id="UP000092124"/>
    </source>
</evidence>
<organism evidence="2 3">
    <name type="scientific">Neotoma lepida</name>
    <name type="common">Desert woodrat</name>
    <dbReference type="NCBI Taxonomy" id="56216"/>
    <lineage>
        <taxon>Eukaryota</taxon>
        <taxon>Metazoa</taxon>
        <taxon>Chordata</taxon>
        <taxon>Craniata</taxon>
        <taxon>Vertebrata</taxon>
        <taxon>Euteleostomi</taxon>
        <taxon>Mammalia</taxon>
        <taxon>Eutheria</taxon>
        <taxon>Euarchontoglires</taxon>
        <taxon>Glires</taxon>
        <taxon>Rodentia</taxon>
        <taxon>Myomorpha</taxon>
        <taxon>Muroidea</taxon>
        <taxon>Cricetidae</taxon>
        <taxon>Neotominae</taxon>
        <taxon>Neotoma</taxon>
    </lineage>
</organism>
<evidence type="ECO:0000256" key="1">
    <source>
        <dbReference type="SAM" id="MobiDB-lite"/>
    </source>
</evidence>
<comment type="caution">
    <text evidence="2">The sequence shown here is derived from an EMBL/GenBank/DDBJ whole genome shotgun (WGS) entry which is preliminary data.</text>
</comment>
<dbReference type="AlphaFoldDB" id="A0A1A6GT64"/>
<accession>A0A1A6GT64</accession>
<dbReference type="PROSITE" id="PS51257">
    <property type="entry name" value="PROKAR_LIPOPROTEIN"/>
    <property type="match status" value="1"/>
</dbReference>
<feature type="compositionally biased region" description="Basic and acidic residues" evidence="1">
    <location>
        <begin position="60"/>
        <end position="79"/>
    </location>
</feature>
<name>A0A1A6GT64_NEOLE</name>
<sequence>MDLRPKSQLYLSSAFSCSGPGHCSAPAQGLSILLERKTWSPLLSSLPASSSNKDASGAWDTRKRDKVRGKEQAESRQKPELPGQAQLGVGTHKRVTETKGRLSLAESAPGYSSASCSPGQTRWAEYSLVARESVQPPTRDLTMSYQLAHPYLPLPTQQLLLGVNPNLCFACIFSIEAFLSLLWVDHLLASLRGQLSQLLSTLLGNFSAWPATNQAKLAVGPAHPSLAERSLAPTVEGVCPSAQNSILPGDCKVSSDTVHVFQELLMMPSKGIEAKVMAIDGLLRQRIPRLHSRSCPEHWVPLVTPAPKDCSTSLKFSTPYKTSFTLSYYFLFPISPEISVCIVGASQAKHRPTGARLHREASSCSRRLTAAVMLSCDVTLQLDYIQSTELKLSDNKRNKDGTNKPSNAKRHFYKIPKLTTHTQVPRFQTLSSVTYCVSERQQKSRRCPWGSKGRDIDTEDRLVIKAWKNHDVPGNSRAENLVCLLMMQRGTGGELFRHGGPTSCRPSCFSSPKPILPGTHMSTNICMPSLVTARPPEVLPAWSLTMPHPVPAGTDFWVAAYPSTLAPYQCQKCLLLCATAKSREPAFIQLMRTQEFGHPQESSSVKSLPPPHNHLCDPFLGLILASAATDTF</sequence>
<protein>
    <submittedName>
        <fullName evidence="2">Uncharacterized protein</fullName>
    </submittedName>
</protein>
<feature type="region of interest" description="Disordered" evidence="1">
    <location>
        <begin position="45"/>
        <end position="92"/>
    </location>
</feature>
<dbReference type="EMBL" id="LZPO01075905">
    <property type="protein sequence ID" value="OBS68522.1"/>
    <property type="molecule type" value="Genomic_DNA"/>
</dbReference>
<reference evidence="2 3" key="1">
    <citation type="submission" date="2016-06" db="EMBL/GenBank/DDBJ databases">
        <title>The Draft Genome Sequence and Annotation of the Desert Woodrat Neotoma lepida.</title>
        <authorList>
            <person name="Campbell M."/>
            <person name="Oakeson K.F."/>
            <person name="Yandell M."/>
            <person name="Halpert J.R."/>
            <person name="Dearing D."/>
        </authorList>
    </citation>
    <scope>NUCLEOTIDE SEQUENCE [LARGE SCALE GENOMIC DNA]</scope>
    <source>
        <strain evidence="2">417</strain>
        <tissue evidence="2">Liver</tissue>
    </source>
</reference>
<dbReference type="Proteomes" id="UP000092124">
    <property type="component" value="Unassembled WGS sequence"/>
</dbReference>